<name>A0A4Y8MJR2_9BURK</name>
<reference evidence="1 2" key="1">
    <citation type="submission" date="2019-03" db="EMBL/GenBank/DDBJ databases">
        <title>Complete Genome Sequence of Paraburkholderia dipogonis ICMP 19430T, a Nitrogen-fixing Symbiont of the South African Invasive Legume Dipogon lignosus in New Zealand.</title>
        <authorList>
            <person name="De Meyer S.E."/>
        </authorList>
    </citation>
    <scope>NUCLEOTIDE SEQUENCE [LARGE SCALE GENOMIC DNA]</scope>
    <source>
        <strain evidence="1 2">ICMP 19430</strain>
    </source>
</reference>
<comment type="caution">
    <text evidence="1">The sequence shown here is derived from an EMBL/GenBank/DDBJ whole genome shotgun (WGS) entry which is preliminary data.</text>
</comment>
<dbReference type="Proteomes" id="UP000297385">
    <property type="component" value="Unassembled WGS sequence"/>
</dbReference>
<sequence>MNHAALPRPLFPLGRIMVTPGAIEVMSHTETNVFSLLRRHQRGDWGVVCDADKRANDNALANCTRILSAYVVGAREEKLWLISGADRSTTTILCPDEY</sequence>
<evidence type="ECO:0000313" key="1">
    <source>
        <dbReference type="EMBL" id="TFE37675.1"/>
    </source>
</evidence>
<gene>
    <name evidence="1" type="ORF">E2553_40450</name>
</gene>
<protein>
    <recommendedName>
        <fullName evidence="3">Type I restriction endonuclease subunit M</fullName>
    </recommendedName>
</protein>
<evidence type="ECO:0008006" key="3">
    <source>
        <dbReference type="Google" id="ProtNLM"/>
    </source>
</evidence>
<evidence type="ECO:0000313" key="2">
    <source>
        <dbReference type="Proteomes" id="UP000297385"/>
    </source>
</evidence>
<dbReference type="AlphaFoldDB" id="A0A4Y8MJR2"/>
<dbReference type="EMBL" id="SNVI01000005">
    <property type="protein sequence ID" value="TFE37675.1"/>
    <property type="molecule type" value="Genomic_DNA"/>
</dbReference>
<proteinExistence type="predicted"/>
<organism evidence="1 2">
    <name type="scientific">Paraburkholderia dipogonis</name>
    <dbReference type="NCBI Taxonomy" id="1211383"/>
    <lineage>
        <taxon>Bacteria</taxon>
        <taxon>Pseudomonadati</taxon>
        <taxon>Pseudomonadota</taxon>
        <taxon>Betaproteobacteria</taxon>
        <taxon>Burkholderiales</taxon>
        <taxon>Burkholderiaceae</taxon>
        <taxon>Paraburkholderia</taxon>
    </lineage>
</organism>
<accession>A0A4Y8MJR2</accession>